<name>A0AAV0UC47_9STRA</name>
<dbReference type="EMBL" id="CANTFK010000909">
    <property type="protein sequence ID" value="CAI5733234.1"/>
    <property type="molecule type" value="Genomic_DNA"/>
</dbReference>
<dbReference type="Proteomes" id="UP001159659">
    <property type="component" value="Unassembled WGS sequence"/>
</dbReference>
<protein>
    <submittedName>
        <fullName evidence="1">Uncharacterized protein</fullName>
    </submittedName>
</protein>
<reference evidence="1" key="1">
    <citation type="submission" date="2022-12" db="EMBL/GenBank/DDBJ databases">
        <authorList>
            <person name="Webb A."/>
        </authorList>
    </citation>
    <scope>NUCLEOTIDE SEQUENCE</scope>
    <source>
        <strain evidence="1">Pf2</strain>
    </source>
</reference>
<accession>A0AAV0UC47</accession>
<gene>
    <name evidence="1" type="ORF">PFR002_LOCUS7126</name>
</gene>
<evidence type="ECO:0000313" key="2">
    <source>
        <dbReference type="Proteomes" id="UP001159659"/>
    </source>
</evidence>
<sequence>MFTQMLTVVSDDALKDIDPIILCGWEEAQLHMSPMICCHFLRNRLGVRTGMYKEVIKNCTKLLKNSTENLGWYCTKVTASEDGDAYTIECDTAIGDEQDIKNLLVVVELQGRGEGW</sequence>
<organism evidence="1 2">
    <name type="scientific">Peronospora farinosa</name>
    <dbReference type="NCBI Taxonomy" id="134698"/>
    <lineage>
        <taxon>Eukaryota</taxon>
        <taxon>Sar</taxon>
        <taxon>Stramenopiles</taxon>
        <taxon>Oomycota</taxon>
        <taxon>Peronosporomycetes</taxon>
        <taxon>Peronosporales</taxon>
        <taxon>Peronosporaceae</taxon>
        <taxon>Peronospora</taxon>
    </lineage>
</organism>
<evidence type="ECO:0000313" key="1">
    <source>
        <dbReference type="EMBL" id="CAI5733234.1"/>
    </source>
</evidence>
<proteinExistence type="predicted"/>
<comment type="caution">
    <text evidence="1">The sequence shown here is derived from an EMBL/GenBank/DDBJ whole genome shotgun (WGS) entry which is preliminary data.</text>
</comment>
<dbReference type="AlphaFoldDB" id="A0AAV0UC47"/>